<dbReference type="SUPFAM" id="SSF82171">
    <property type="entry name" value="DPP6 N-terminal domain-like"/>
    <property type="match status" value="1"/>
</dbReference>
<evidence type="ECO:0000313" key="2">
    <source>
        <dbReference type="Proteomes" id="UP001589610"/>
    </source>
</evidence>
<proteinExistence type="predicted"/>
<comment type="caution">
    <text evidence="1">The sequence shown here is derived from an EMBL/GenBank/DDBJ whole genome shotgun (WGS) entry which is preliminary data.</text>
</comment>
<keyword evidence="2" id="KW-1185">Reference proteome</keyword>
<organism evidence="1 2">
    <name type="scientific">Streptosporangium vulgare</name>
    <dbReference type="NCBI Taxonomy" id="46190"/>
    <lineage>
        <taxon>Bacteria</taxon>
        <taxon>Bacillati</taxon>
        <taxon>Actinomycetota</taxon>
        <taxon>Actinomycetes</taxon>
        <taxon>Streptosporangiales</taxon>
        <taxon>Streptosporangiaceae</taxon>
        <taxon>Streptosporangium</taxon>
    </lineage>
</organism>
<dbReference type="RefSeq" id="WP_386153779.1">
    <property type="nucleotide sequence ID" value="NZ_JBHMBS010000001.1"/>
</dbReference>
<sequence length="338" mass="36079">MKPPLTWAPRRPPGDGEASVTPVRRLLVLLAALAVLGGAAAGYAAWTARRDPAPARAGQDGVLRPGQLMFRTATGRVAGVPLRDTSAAPVGGGPACDRFSTGGGTSICLVARPGPVVTTHAVILDRSMRETRRVKLAGIPNRAGMSQSGRMASWTVFVTGESYSEGGFSTWTGILDTRTGYAVTNIEDIPLTLNGRRHHAADVNYWGVTFAADDNRFYATVSTKGRTYLVEGDYGRWQARALRENAECPSLSPDGTRLVFKKRVSADPDRMWRLHLLDLATMRETPLAEPASVDDQVAWLDGHTVMYAKGPDVWSVPADGSGTPALLARGASSPAVSR</sequence>
<dbReference type="Gene3D" id="2.120.10.30">
    <property type="entry name" value="TolB, C-terminal domain"/>
    <property type="match status" value="1"/>
</dbReference>
<protein>
    <submittedName>
        <fullName evidence="1">TolB family protein</fullName>
    </submittedName>
</protein>
<evidence type="ECO:0000313" key="1">
    <source>
        <dbReference type="EMBL" id="MFB9674348.1"/>
    </source>
</evidence>
<dbReference type="EMBL" id="JBHMBS010000001">
    <property type="protein sequence ID" value="MFB9674348.1"/>
    <property type="molecule type" value="Genomic_DNA"/>
</dbReference>
<reference evidence="1 2" key="1">
    <citation type="submission" date="2024-09" db="EMBL/GenBank/DDBJ databases">
        <authorList>
            <person name="Sun Q."/>
            <person name="Mori K."/>
        </authorList>
    </citation>
    <scope>NUCLEOTIDE SEQUENCE [LARGE SCALE GENOMIC DNA]</scope>
    <source>
        <strain evidence="1 2">JCM 3028</strain>
    </source>
</reference>
<accession>A0ABV5T5J3</accession>
<dbReference type="Proteomes" id="UP001589610">
    <property type="component" value="Unassembled WGS sequence"/>
</dbReference>
<name>A0ABV5T5J3_9ACTN</name>
<gene>
    <name evidence="1" type="ORF">ACFFRH_02505</name>
</gene>
<dbReference type="InterPro" id="IPR011042">
    <property type="entry name" value="6-blade_b-propeller_TolB-like"/>
</dbReference>